<name>A0A9N9IR37_9GLOM</name>
<dbReference type="PANTHER" id="PTHR31503">
    <property type="entry name" value="VACUOLAR CALCIUM ION TRANSPORTER"/>
    <property type="match status" value="1"/>
</dbReference>
<feature type="transmembrane region" description="Helical" evidence="8">
    <location>
        <begin position="149"/>
        <end position="167"/>
    </location>
</feature>
<comment type="subcellular location">
    <subcellularLocation>
        <location evidence="1">Endomembrane system</location>
        <topology evidence="1">Multi-pass membrane protein</topology>
    </subcellularLocation>
</comment>
<keyword evidence="3" id="KW-0813">Transport</keyword>
<feature type="transmembrane region" description="Helical" evidence="8">
    <location>
        <begin position="192"/>
        <end position="213"/>
    </location>
</feature>
<evidence type="ECO:0000256" key="8">
    <source>
        <dbReference type="SAM" id="Phobius"/>
    </source>
</evidence>
<dbReference type="InterPro" id="IPR004837">
    <property type="entry name" value="NaCa_Exmemb"/>
</dbReference>
<keyword evidence="5 8" id="KW-1133">Transmembrane helix</keyword>
<dbReference type="EMBL" id="CAJVPZ010033089">
    <property type="protein sequence ID" value="CAG8743458.1"/>
    <property type="molecule type" value="Genomic_DNA"/>
</dbReference>
<dbReference type="OrthoDB" id="1699231at2759"/>
<evidence type="ECO:0000256" key="4">
    <source>
        <dbReference type="ARBA" id="ARBA00022692"/>
    </source>
</evidence>
<feature type="transmembrane region" description="Helical" evidence="8">
    <location>
        <begin position="31"/>
        <end position="47"/>
    </location>
</feature>
<feature type="domain" description="Sodium/calcium exchanger membrane region" evidence="9">
    <location>
        <begin position="52"/>
        <end position="215"/>
    </location>
</feature>
<proteinExistence type="inferred from homology"/>
<feature type="transmembrane region" description="Helical" evidence="8">
    <location>
        <begin position="233"/>
        <end position="256"/>
    </location>
</feature>
<evidence type="ECO:0000256" key="5">
    <source>
        <dbReference type="ARBA" id="ARBA00022989"/>
    </source>
</evidence>
<dbReference type="GO" id="GO:0000329">
    <property type="term" value="C:fungal-type vacuole membrane"/>
    <property type="evidence" value="ECO:0007669"/>
    <property type="project" value="TreeGrafter"/>
</dbReference>
<keyword evidence="7 8" id="KW-0472">Membrane</keyword>
<feature type="transmembrane region" description="Helical" evidence="8">
    <location>
        <begin position="53"/>
        <end position="72"/>
    </location>
</feature>
<reference evidence="10" key="1">
    <citation type="submission" date="2021-06" db="EMBL/GenBank/DDBJ databases">
        <authorList>
            <person name="Kallberg Y."/>
            <person name="Tangrot J."/>
            <person name="Rosling A."/>
        </authorList>
    </citation>
    <scope>NUCLEOTIDE SEQUENCE</scope>
    <source>
        <strain evidence="10">IN212</strain>
    </source>
</reference>
<dbReference type="Gene3D" id="1.20.1420.30">
    <property type="entry name" value="NCX, central ion-binding region"/>
    <property type="match status" value="1"/>
</dbReference>
<keyword evidence="11" id="KW-1185">Reference proteome</keyword>
<dbReference type="Pfam" id="PF01699">
    <property type="entry name" value="Na_Ca_ex"/>
    <property type="match status" value="1"/>
</dbReference>
<dbReference type="InterPro" id="IPR004713">
    <property type="entry name" value="CaH_exchang"/>
</dbReference>
<evidence type="ECO:0000256" key="3">
    <source>
        <dbReference type="ARBA" id="ARBA00022448"/>
    </source>
</evidence>
<comment type="caution">
    <text evidence="10">The sequence shown here is derived from an EMBL/GenBank/DDBJ whole genome shotgun (WGS) entry which is preliminary data.</text>
</comment>
<evidence type="ECO:0000259" key="9">
    <source>
        <dbReference type="Pfam" id="PF01699"/>
    </source>
</evidence>
<dbReference type="GO" id="GO:0015369">
    <property type="term" value="F:calcium:proton antiporter activity"/>
    <property type="evidence" value="ECO:0007669"/>
    <property type="project" value="TreeGrafter"/>
</dbReference>
<evidence type="ECO:0000256" key="7">
    <source>
        <dbReference type="ARBA" id="ARBA00023136"/>
    </source>
</evidence>
<feature type="non-terminal residue" evidence="10">
    <location>
        <position position="1"/>
    </location>
</feature>
<gene>
    <name evidence="10" type="ORF">RFULGI_LOCUS13053</name>
</gene>
<feature type="non-terminal residue" evidence="10">
    <location>
        <position position="266"/>
    </location>
</feature>
<dbReference type="Proteomes" id="UP000789396">
    <property type="component" value="Unassembled WGS sequence"/>
</dbReference>
<protein>
    <submittedName>
        <fullName evidence="10">12619_t:CDS:1</fullName>
    </submittedName>
</protein>
<feature type="transmembrane region" description="Helical" evidence="8">
    <location>
        <begin position="118"/>
        <end position="137"/>
    </location>
</feature>
<evidence type="ECO:0000256" key="6">
    <source>
        <dbReference type="ARBA" id="ARBA00023065"/>
    </source>
</evidence>
<dbReference type="GO" id="GO:0012505">
    <property type="term" value="C:endomembrane system"/>
    <property type="evidence" value="ECO:0007669"/>
    <property type="project" value="UniProtKB-SubCell"/>
</dbReference>
<dbReference type="AlphaFoldDB" id="A0A9N9IR37"/>
<evidence type="ECO:0000256" key="2">
    <source>
        <dbReference type="ARBA" id="ARBA00008170"/>
    </source>
</evidence>
<keyword evidence="6" id="KW-0406">Ion transport</keyword>
<sequence length="266" mass="29052">MPPTHGPIHIGPVSKPTITQSLKTALCSSKLNVLLAFIPLGFLAHYLRWKEAIIFVFNFLALIPLANLLGFITEDIANRSGQVDLGDFISMLNEYTFEIDSTSDCEIRIVQASMLGSIISNLLLVLGSCFLAGGYRYKEQNFNQKAAQTNSGLMAIACIGLVIPAAFHSEGKQESSVNGNGNGNDVLVHHQVLNLSHGAALVLLTIYVLFLYFQLKTHTHLYDEDESEDPQLSFATSLFLLASITVLVTFAADYLIESIEGITNTL</sequence>
<evidence type="ECO:0000313" key="11">
    <source>
        <dbReference type="Proteomes" id="UP000789396"/>
    </source>
</evidence>
<keyword evidence="4 8" id="KW-0812">Transmembrane</keyword>
<dbReference type="GO" id="GO:0006874">
    <property type="term" value="P:intracellular calcium ion homeostasis"/>
    <property type="evidence" value="ECO:0007669"/>
    <property type="project" value="TreeGrafter"/>
</dbReference>
<organism evidence="10 11">
    <name type="scientific">Racocetra fulgida</name>
    <dbReference type="NCBI Taxonomy" id="60492"/>
    <lineage>
        <taxon>Eukaryota</taxon>
        <taxon>Fungi</taxon>
        <taxon>Fungi incertae sedis</taxon>
        <taxon>Mucoromycota</taxon>
        <taxon>Glomeromycotina</taxon>
        <taxon>Glomeromycetes</taxon>
        <taxon>Diversisporales</taxon>
        <taxon>Gigasporaceae</taxon>
        <taxon>Racocetra</taxon>
    </lineage>
</organism>
<comment type="similarity">
    <text evidence="2">Belongs to the Ca(2+):cation antiporter (CaCA) (TC 2.A.19) family.</text>
</comment>
<dbReference type="InterPro" id="IPR044880">
    <property type="entry name" value="NCX_ion-bd_dom_sf"/>
</dbReference>
<accession>A0A9N9IR37</accession>
<evidence type="ECO:0000256" key="1">
    <source>
        <dbReference type="ARBA" id="ARBA00004127"/>
    </source>
</evidence>
<evidence type="ECO:0000313" key="10">
    <source>
        <dbReference type="EMBL" id="CAG8743458.1"/>
    </source>
</evidence>
<dbReference type="PANTHER" id="PTHR31503:SF22">
    <property type="entry name" value="VACUOLAR CALCIUM ION TRANSPORTER"/>
    <property type="match status" value="1"/>
</dbReference>